<dbReference type="InterPro" id="IPR029787">
    <property type="entry name" value="Nucleotide_cyclase"/>
</dbReference>
<dbReference type="Proteomes" id="UP000180175">
    <property type="component" value="Chromosome"/>
</dbReference>
<keyword evidence="3" id="KW-0805">Transcription regulation</keyword>
<dbReference type="Pfam" id="PF00072">
    <property type="entry name" value="Response_reg"/>
    <property type="match status" value="1"/>
</dbReference>
<feature type="modified residue" description="4-aspartylphosphate" evidence="6">
    <location>
        <position position="350"/>
    </location>
</feature>
<evidence type="ECO:0000256" key="2">
    <source>
        <dbReference type="ARBA" id="ARBA00023012"/>
    </source>
</evidence>
<dbReference type="SUPFAM" id="SSF55073">
    <property type="entry name" value="Nucleotide cyclase"/>
    <property type="match status" value="1"/>
</dbReference>
<keyword evidence="1 6" id="KW-0597">Phosphoprotein</keyword>
<dbReference type="PROSITE" id="PS50110">
    <property type="entry name" value="RESPONSE_REGULATORY"/>
    <property type="match status" value="1"/>
</dbReference>
<keyword evidence="4" id="KW-0238">DNA-binding</keyword>
<proteinExistence type="predicted"/>
<evidence type="ECO:0000313" key="9">
    <source>
        <dbReference type="EMBL" id="QOY37321.1"/>
    </source>
</evidence>
<evidence type="ECO:0000256" key="6">
    <source>
        <dbReference type="PROSITE-ProRule" id="PRU00169"/>
    </source>
</evidence>
<sequence length="421" mass="49143">MKKSPVKLFVINEDLEFRSFLTKHLNTITLSFYNSQEDLLKQLYIVRPDCILLNIDRLSLESETSFQNVFNWCQENFIPTITVVNRFEQNDRTKYLAFSDSVFYHPLRVEELLASIHMHTQKRAFFLAHSLVDSLTTAYNSQYLRDEMQRQLNEMKRSHESLTLVYLEAEVKDGDTLREIGIIKSFVSFIKNSIRPTDFLGQYGPSNGFVLLLPKTVKDDARKLLNRLTKIISEKDGIVVDKYFSFSAKIVEVTDHKVLPEECLSVLSFTNKEESGQIVEGSLIEGGTSLKRLNIAIIDDDRLIRELLKHQLEDVAEEEYILEIKTFADGEEFFNDPWHRQNERFLLIIDRIMPKMDGLEILRKIRAEYDRKRYLCFMLTSRGSEADIALAIQKGANDYMTKPFSLKELQVRIKRLLRGIR</sequence>
<reference evidence="9 10" key="3">
    <citation type="journal article" date="2019" name="Int. J. Syst. Evol. Microbiol.">
        <title>Anaerobacillus isosaccharinicus sp. nov., an alkaliphilic bacterium which degrades isosaccharinic acid.</title>
        <authorList>
            <person name="Bassil N.M."/>
            <person name="Lloyd J.R."/>
        </authorList>
    </citation>
    <scope>NUCLEOTIDE SEQUENCE [LARGE SCALE GENOMIC DNA]</scope>
    <source>
        <strain evidence="9 10">NB2006</strain>
    </source>
</reference>
<evidence type="ECO:0000259" key="7">
    <source>
        <dbReference type="PROSITE" id="PS50110"/>
    </source>
</evidence>
<feature type="domain" description="Response regulatory" evidence="7">
    <location>
        <begin position="294"/>
        <end position="417"/>
    </location>
</feature>
<dbReference type="PANTHER" id="PTHR48111">
    <property type="entry name" value="REGULATOR OF RPOS"/>
    <property type="match status" value="1"/>
</dbReference>
<evidence type="ECO:0000256" key="4">
    <source>
        <dbReference type="ARBA" id="ARBA00023125"/>
    </source>
</evidence>
<dbReference type="SMART" id="SM00448">
    <property type="entry name" value="REC"/>
    <property type="match status" value="1"/>
</dbReference>
<accession>A0A1S2MCY8</accession>
<dbReference type="Gene3D" id="3.40.50.2300">
    <property type="match status" value="1"/>
</dbReference>
<evidence type="ECO:0000313" key="8">
    <source>
        <dbReference type="EMBL" id="OIJ22601.1"/>
    </source>
</evidence>
<reference evidence="8 10" key="1">
    <citation type="submission" date="2016-10" db="EMBL/GenBank/DDBJ databases">
        <title>Draft genome sequences of four alkaliphilic bacteria belonging to the Anaerobacillus genus.</title>
        <authorList>
            <person name="Bassil N.M."/>
            <person name="Lloyd J.R."/>
        </authorList>
    </citation>
    <scope>NUCLEOTIDE SEQUENCE [LARGE SCALE GENOMIC DNA]</scope>
    <source>
        <strain evidence="8 10">NB2006</strain>
    </source>
</reference>
<dbReference type="InterPro" id="IPR039420">
    <property type="entry name" value="WalR-like"/>
</dbReference>
<dbReference type="SMART" id="SM00267">
    <property type="entry name" value="GGDEF"/>
    <property type="match status" value="1"/>
</dbReference>
<dbReference type="EMBL" id="LQXD01000043">
    <property type="protein sequence ID" value="OIJ22601.1"/>
    <property type="molecule type" value="Genomic_DNA"/>
</dbReference>
<dbReference type="GO" id="GO:0000156">
    <property type="term" value="F:phosphorelay response regulator activity"/>
    <property type="evidence" value="ECO:0007669"/>
    <property type="project" value="TreeGrafter"/>
</dbReference>
<dbReference type="GO" id="GO:0005829">
    <property type="term" value="C:cytosol"/>
    <property type="evidence" value="ECO:0007669"/>
    <property type="project" value="TreeGrafter"/>
</dbReference>
<dbReference type="InterPro" id="IPR001789">
    <property type="entry name" value="Sig_transdc_resp-reg_receiver"/>
</dbReference>
<evidence type="ECO:0000256" key="1">
    <source>
        <dbReference type="ARBA" id="ARBA00022553"/>
    </source>
</evidence>
<dbReference type="GO" id="GO:0000976">
    <property type="term" value="F:transcription cis-regulatory region binding"/>
    <property type="evidence" value="ECO:0007669"/>
    <property type="project" value="TreeGrafter"/>
</dbReference>
<organism evidence="8 10">
    <name type="scientific">Anaerobacillus isosaccharinicus</name>
    <dbReference type="NCBI Taxonomy" id="1532552"/>
    <lineage>
        <taxon>Bacteria</taxon>
        <taxon>Bacillati</taxon>
        <taxon>Bacillota</taxon>
        <taxon>Bacilli</taxon>
        <taxon>Bacillales</taxon>
        <taxon>Bacillaceae</taxon>
        <taxon>Anaerobacillus</taxon>
    </lineage>
</organism>
<keyword evidence="5" id="KW-0804">Transcription</keyword>
<keyword evidence="10" id="KW-1185">Reference proteome</keyword>
<dbReference type="KEGG" id="aia:AWH56_006735"/>
<evidence type="ECO:0000256" key="5">
    <source>
        <dbReference type="ARBA" id="ARBA00023163"/>
    </source>
</evidence>
<dbReference type="InterPro" id="IPR011006">
    <property type="entry name" value="CheY-like_superfamily"/>
</dbReference>
<dbReference type="EMBL" id="CP063356">
    <property type="protein sequence ID" value="QOY37321.1"/>
    <property type="molecule type" value="Genomic_DNA"/>
</dbReference>
<gene>
    <name evidence="9" type="ORF">AWH56_006735</name>
    <name evidence="8" type="ORF">AWH56_05415</name>
</gene>
<dbReference type="PANTHER" id="PTHR48111:SF40">
    <property type="entry name" value="PHOSPHATE REGULON TRANSCRIPTIONAL REGULATORY PROTEIN PHOB"/>
    <property type="match status" value="1"/>
</dbReference>
<dbReference type="Gene3D" id="3.30.70.270">
    <property type="match status" value="1"/>
</dbReference>
<dbReference type="GO" id="GO:0006355">
    <property type="term" value="P:regulation of DNA-templated transcription"/>
    <property type="evidence" value="ECO:0007669"/>
    <property type="project" value="TreeGrafter"/>
</dbReference>
<dbReference type="AlphaFoldDB" id="A0A1S2MCY8"/>
<dbReference type="SUPFAM" id="SSF52172">
    <property type="entry name" value="CheY-like"/>
    <property type="match status" value="1"/>
</dbReference>
<dbReference type="OrthoDB" id="9759607at2"/>
<name>A0A1S2MCY8_9BACI</name>
<evidence type="ECO:0000256" key="3">
    <source>
        <dbReference type="ARBA" id="ARBA00023015"/>
    </source>
</evidence>
<dbReference type="InterPro" id="IPR000160">
    <property type="entry name" value="GGDEF_dom"/>
</dbReference>
<reference evidence="9" key="4">
    <citation type="submission" date="2020-10" db="EMBL/GenBank/DDBJ databases">
        <authorList>
            <person name="Bassil N.M."/>
            <person name="Lloyd J.R."/>
        </authorList>
    </citation>
    <scope>NUCLEOTIDE SEQUENCE</scope>
    <source>
        <strain evidence="9">NB2006</strain>
    </source>
</reference>
<protein>
    <submittedName>
        <fullName evidence="9">Response regulator</fullName>
    </submittedName>
</protein>
<dbReference type="GO" id="GO:0032993">
    <property type="term" value="C:protein-DNA complex"/>
    <property type="evidence" value="ECO:0007669"/>
    <property type="project" value="TreeGrafter"/>
</dbReference>
<dbReference type="InterPro" id="IPR043128">
    <property type="entry name" value="Rev_trsase/Diguanyl_cyclase"/>
</dbReference>
<evidence type="ECO:0000313" key="10">
    <source>
        <dbReference type="Proteomes" id="UP000180175"/>
    </source>
</evidence>
<dbReference type="RefSeq" id="WP_071316159.1">
    <property type="nucleotide sequence ID" value="NZ_CP063356.2"/>
</dbReference>
<reference evidence="9 10" key="2">
    <citation type="journal article" date="2017" name="Genome Announc.">
        <title>Draft Genome Sequences of Four Alkaliphilic Bacteria Belonging to the Anaerobacillus Genus.</title>
        <authorList>
            <person name="Bassil N.M."/>
            <person name="Lloyd J.R."/>
        </authorList>
    </citation>
    <scope>NUCLEOTIDE SEQUENCE [LARGE SCALE GENOMIC DNA]</scope>
    <source>
        <strain evidence="9 10">NB2006</strain>
    </source>
</reference>
<keyword evidence="2" id="KW-0902">Two-component regulatory system</keyword>